<accession>A0ABW5TRF3</accession>
<keyword evidence="2" id="KW-0328">Glycosyltransferase</keyword>
<gene>
    <name evidence="2" type="ORF">ACFSSE_04940</name>
</gene>
<evidence type="ECO:0000313" key="3">
    <source>
        <dbReference type="Proteomes" id="UP001597546"/>
    </source>
</evidence>
<organism evidence="2 3">
    <name type="scientific">Pedobacter alpinus</name>
    <dbReference type="NCBI Taxonomy" id="1590643"/>
    <lineage>
        <taxon>Bacteria</taxon>
        <taxon>Pseudomonadati</taxon>
        <taxon>Bacteroidota</taxon>
        <taxon>Sphingobacteriia</taxon>
        <taxon>Sphingobacteriales</taxon>
        <taxon>Sphingobacteriaceae</taxon>
        <taxon>Pedobacter</taxon>
    </lineage>
</organism>
<dbReference type="PANTHER" id="PTHR45947">
    <property type="entry name" value="SULFOQUINOVOSYL TRANSFERASE SQD2"/>
    <property type="match status" value="1"/>
</dbReference>
<dbReference type="RefSeq" id="WP_379041848.1">
    <property type="nucleotide sequence ID" value="NZ_JBHSKW010000018.1"/>
</dbReference>
<evidence type="ECO:0000313" key="2">
    <source>
        <dbReference type="EMBL" id="MFD2731043.1"/>
    </source>
</evidence>
<dbReference type="InterPro" id="IPR001296">
    <property type="entry name" value="Glyco_trans_1"/>
</dbReference>
<dbReference type="Gene3D" id="3.40.50.2000">
    <property type="entry name" value="Glycogen Phosphorylase B"/>
    <property type="match status" value="2"/>
</dbReference>
<dbReference type="CDD" id="cd03801">
    <property type="entry name" value="GT4_PimA-like"/>
    <property type="match status" value="1"/>
</dbReference>
<comment type="caution">
    <text evidence="2">The sequence shown here is derived from an EMBL/GenBank/DDBJ whole genome shotgun (WGS) entry which is preliminary data.</text>
</comment>
<sequence>MKIAFIVEFPTQFEVPFYQYVAKELKAESLKLKAEGERRKAEGLKPKALENERFDFHVIFNNTDQQDYHDFELGKKVGWGFNLYEGYTHFIADRNDIVNAVDTIITRENYDYIILNGYKNSYKGLAKLCKSKNIPIALRIDSVLYNLSPVKKFLKRIYLPFAYRQFDHFFAVGSETKRFLNWLSIANHRISYFSYSVDEVWFKAQSADVEKVKFLKETLQIKNETVLLSVAKFVPRESPWDILEAFKLLNDKNLTLILVGDGEERKALEEYANQNSHLQIIFTGYVPYQQLPYYYGLSTIFIHAAKNEPWGVSVHEALSCNCSVITSDKVGSSKDLIVEGKNGHTYPFGDYKYLADKIQESIILNGSIKNEINQIVLEKWGYQFMWKEIKTATLRQNHK</sequence>
<dbReference type="EMBL" id="JBHULV010000014">
    <property type="protein sequence ID" value="MFD2731043.1"/>
    <property type="molecule type" value="Genomic_DNA"/>
</dbReference>
<reference evidence="3" key="1">
    <citation type="journal article" date="2019" name="Int. J. Syst. Evol. Microbiol.">
        <title>The Global Catalogue of Microorganisms (GCM) 10K type strain sequencing project: providing services to taxonomists for standard genome sequencing and annotation.</title>
        <authorList>
            <consortium name="The Broad Institute Genomics Platform"/>
            <consortium name="The Broad Institute Genome Sequencing Center for Infectious Disease"/>
            <person name="Wu L."/>
            <person name="Ma J."/>
        </authorList>
    </citation>
    <scope>NUCLEOTIDE SEQUENCE [LARGE SCALE GENOMIC DNA]</scope>
    <source>
        <strain evidence="3">KCTC 42456</strain>
    </source>
</reference>
<dbReference type="Pfam" id="PF00534">
    <property type="entry name" value="Glycos_transf_1"/>
    <property type="match status" value="1"/>
</dbReference>
<dbReference type="InterPro" id="IPR050194">
    <property type="entry name" value="Glycosyltransferase_grp1"/>
</dbReference>
<dbReference type="PANTHER" id="PTHR45947:SF3">
    <property type="entry name" value="SULFOQUINOVOSYL TRANSFERASE SQD2"/>
    <property type="match status" value="1"/>
</dbReference>
<protein>
    <submittedName>
        <fullName evidence="2">Glycosyltransferase family 4 protein</fullName>
        <ecNumber evidence="2">2.4.-.-</ecNumber>
    </submittedName>
</protein>
<keyword evidence="3" id="KW-1185">Reference proteome</keyword>
<dbReference type="Proteomes" id="UP001597546">
    <property type="component" value="Unassembled WGS sequence"/>
</dbReference>
<keyword evidence="2" id="KW-0808">Transferase</keyword>
<dbReference type="SUPFAM" id="SSF53756">
    <property type="entry name" value="UDP-Glycosyltransferase/glycogen phosphorylase"/>
    <property type="match status" value="1"/>
</dbReference>
<evidence type="ECO:0000259" key="1">
    <source>
        <dbReference type="Pfam" id="PF00534"/>
    </source>
</evidence>
<dbReference type="GO" id="GO:0016757">
    <property type="term" value="F:glycosyltransferase activity"/>
    <property type="evidence" value="ECO:0007669"/>
    <property type="project" value="UniProtKB-KW"/>
</dbReference>
<name>A0ABW5TRF3_9SPHI</name>
<dbReference type="EC" id="2.4.-.-" evidence="2"/>
<proteinExistence type="predicted"/>
<feature type="domain" description="Glycosyl transferase family 1" evidence="1">
    <location>
        <begin position="218"/>
        <end position="361"/>
    </location>
</feature>